<dbReference type="AlphaFoldDB" id="E2C5C1"/>
<feature type="region of interest" description="Disordered" evidence="2">
    <location>
        <begin position="816"/>
        <end position="836"/>
    </location>
</feature>
<feature type="compositionally biased region" description="Basic and acidic residues" evidence="2">
    <location>
        <begin position="684"/>
        <end position="694"/>
    </location>
</feature>
<keyword evidence="4" id="KW-1185">Reference proteome</keyword>
<dbReference type="InParanoid" id="E2C5C1"/>
<feature type="compositionally biased region" description="Basic and acidic residues" evidence="2">
    <location>
        <begin position="180"/>
        <end position="195"/>
    </location>
</feature>
<reference evidence="3 4" key="1">
    <citation type="journal article" date="2010" name="Science">
        <title>Genomic comparison of the ants Camponotus floridanus and Harpegnathos saltator.</title>
        <authorList>
            <person name="Bonasio R."/>
            <person name="Zhang G."/>
            <person name="Ye C."/>
            <person name="Mutti N.S."/>
            <person name="Fang X."/>
            <person name="Qin N."/>
            <person name="Donahue G."/>
            <person name="Yang P."/>
            <person name="Li Q."/>
            <person name="Li C."/>
            <person name="Zhang P."/>
            <person name="Huang Z."/>
            <person name="Berger S.L."/>
            <person name="Reinberg D."/>
            <person name="Wang J."/>
            <person name="Liebig J."/>
        </authorList>
    </citation>
    <scope>NUCLEOTIDE SEQUENCE [LARGE SCALE GENOMIC DNA]</scope>
    <source>
        <strain evidence="3 4">R22 G/1</strain>
    </source>
</reference>
<feature type="coiled-coil region" evidence="1">
    <location>
        <begin position="606"/>
        <end position="641"/>
    </location>
</feature>
<gene>
    <name evidence="3" type="ORF">EAI_16502</name>
</gene>
<sequence>MISPLPSYDDDFLNSAYANISLLADEAWSYDREDPFRKLNRSLWIKSCEVTAKYEENGDYRPRLVRDVISESRLAKYGNYEYDERRERMYRPDDGKSSGGLRHFRPEEATEPWMLPEVQEHFARSAPPALKCDSARREDEKPTRLGLQSSVDWSENSKKRRQKVESPKESGRAGSQDESLPARKHDEGETRERSTRTFAHRRYTVETAAEMQLRSRIESDAVRDIWNPERLQRRQQCQQQAQQSGVARAAPSVPYTATTANHHQQFYCTLQYQPLILKTEYQRRPLQPPAALLSAEVPEFFPKSSPPPPITHPNSDQECSKASCQMRYFPSVNDRNYQSELFPHNRSQQENAAVFPNARVSMLPTAETNVFRMPQEWIQRIVPPMQLQVASSTSSPPICTSLQPIRDVAIAHRPFQMYERFLPYAQHYSSPTAIPVYQRPSELYQEPTSKRKSHGVDFNNLILLTKSSSKTRRGHMKGSAQQPPLLLESTQRDLRSGQNTAQWLDRDCARRTKDVVTVNALVSELRSFEGKYEHSRAGTSWATTTDSSPQHRLYFEGMKSKDGIFEKEASRCRLVDAEERDRRTKRPLYRDVLANTTSGQHGMVLENIFERKYDELEQQAMEQYRNSEESLALKYQELERQAMEQYKNGNTVDEKQVDSRSASQEDQDCLDGRRCSRYGQCSPSRRDREKKDFRFPQVTLLRPKGRSLPNVFQGSSIPKGSDSNHQSAVISRSLSTLTDRSSKKSKNISKGASGDKIDTIQTSSKRRLILVSPFERKSEPRVMETTDLREICSLSQAKENVFDYYRSSEVAQNGSGDESIMFMQPPNTEGTMGRCR</sequence>
<organism evidence="4">
    <name type="scientific">Harpegnathos saltator</name>
    <name type="common">Jerdon's jumping ant</name>
    <dbReference type="NCBI Taxonomy" id="610380"/>
    <lineage>
        <taxon>Eukaryota</taxon>
        <taxon>Metazoa</taxon>
        <taxon>Ecdysozoa</taxon>
        <taxon>Arthropoda</taxon>
        <taxon>Hexapoda</taxon>
        <taxon>Insecta</taxon>
        <taxon>Pterygota</taxon>
        <taxon>Neoptera</taxon>
        <taxon>Endopterygota</taxon>
        <taxon>Hymenoptera</taxon>
        <taxon>Apocrita</taxon>
        <taxon>Aculeata</taxon>
        <taxon>Formicoidea</taxon>
        <taxon>Formicidae</taxon>
        <taxon>Ponerinae</taxon>
        <taxon>Ponerini</taxon>
        <taxon>Harpegnathos</taxon>
    </lineage>
</organism>
<feature type="compositionally biased region" description="Basic and acidic residues" evidence="2">
    <location>
        <begin position="133"/>
        <end position="143"/>
    </location>
</feature>
<evidence type="ECO:0000313" key="3">
    <source>
        <dbReference type="EMBL" id="EFN76854.1"/>
    </source>
</evidence>
<dbReference type="EMBL" id="GL452770">
    <property type="protein sequence ID" value="EFN76854.1"/>
    <property type="molecule type" value="Genomic_DNA"/>
</dbReference>
<accession>E2C5C1</accession>
<keyword evidence="1" id="KW-0175">Coiled coil</keyword>
<feature type="region of interest" description="Disordered" evidence="2">
    <location>
        <begin position="127"/>
        <end position="197"/>
    </location>
</feature>
<proteinExistence type="predicted"/>
<feature type="compositionally biased region" description="Polar residues" evidence="2">
    <location>
        <begin position="710"/>
        <end position="730"/>
    </location>
</feature>
<evidence type="ECO:0000256" key="1">
    <source>
        <dbReference type="SAM" id="Coils"/>
    </source>
</evidence>
<feature type="region of interest" description="Disordered" evidence="2">
    <location>
        <begin position="647"/>
        <end position="760"/>
    </location>
</feature>
<dbReference type="OMA" id="QFYCTLQ"/>
<evidence type="ECO:0000256" key="2">
    <source>
        <dbReference type="SAM" id="MobiDB-lite"/>
    </source>
</evidence>
<protein>
    <submittedName>
        <fullName evidence="3">Uncharacterized protein</fullName>
    </submittedName>
</protein>
<dbReference type="OrthoDB" id="6598508at2759"/>
<evidence type="ECO:0000313" key="4">
    <source>
        <dbReference type="Proteomes" id="UP000008237"/>
    </source>
</evidence>
<name>E2C5C1_HARSA</name>
<dbReference type="Proteomes" id="UP000008237">
    <property type="component" value="Unassembled WGS sequence"/>
</dbReference>